<proteinExistence type="inferred from homology"/>
<dbReference type="SMART" id="SM00736">
    <property type="entry name" value="CADG"/>
    <property type="match status" value="1"/>
</dbReference>
<dbReference type="Pfam" id="PF05510">
    <property type="entry name" value="Sarcoglycan_2"/>
    <property type="match status" value="1"/>
</dbReference>
<dbReference type="AlphaFoldDB" id="A0A0N0P9C1"/>
<evidence type="ECO:0000256" key="13">
    <source>
        <dbReference type="SAM" id="Phobius"/>
    </source>
</evidence>
<dbReference type="PANTHER" id="PTHR10132">
    <property type="entry name" value="ALPHA-/EPSILON-SARCOGLYCAN FAMILY MEMBER"/>
    <property type="match status" value="1"/>
</dbReference>
<dbReference type="Pfam" id="PF20989">
    <property type="entry name" value="Sarcoglycan_2_C"/>
    <property type="match status" value="1"/>
</dbReference>
<dbReference type="InterPro" id="IPR015919">
    <property type="entry name" value="Cadherin-like_sf"/>
</dbReference>
<dbReference type="PANTHER" id="PTHR10132:SF14">
    <property type="entry name" value="SARCOGLYCAN ALPHA, ISOFORM C"/>
    <property type="match status" value="1"/>
</dbReference>
<evidence type="ECO:0000256" key="2">
    <source>
        <dbReference type="ARBA" id="ARBA00004245"/>
    </source>
</evidence>
<evidence type="ECO:0000313" key="16">
    <source>
        <dbReference type="Proteomes" id="UP000053268"/>
    </source>
</evidence>
<keyword evidence="10" id="KW-0325">Glycoprotein</keyword>
<comment type="function">
    <text evidence="1">Component of the sarcoglycan complex, a subcomplex of the dystrophin-glycoprotein complex which forms a link between the F-actin cytoskeleton and the extracellular matrix.</text>
</comment>
<feature type="transmembrane region" description="Helical" evidence="13">
    <location>
        <begin position="352"/>
        <end position="376"/>
    </location>
</feature>
<dbReference type="EMBL" id="KQ459550">
    <property type="protein sequence ID" value="KPJ00009.1"/>
    <property type="molecule type" value="Genomic_DNA"/>
</dbReference>
<feature type="domain" description="Dystroglycan-type cadherin-like" evidence="14">
    <location>
        <begin position="71"/>
        <end position="176"/>
    </location>
</feature>
<organism evidence="15 16">
    <name type="scientific">Papilio xuthus</name>
    <name type="common">Asian swallowtail butterfly</name>
    <dbReference type="NCBI Taxonomy" id="66420"/>
    <lineage>
        <taxon>Eukaryota</taxon>
        <taxon>Metazoa</taxon>
        <taxon>Ecdysozoa</taxon>
        <taxon>Arthropoda</taxon>
        <taxon>Hexapoda</taxon>
        <taxon>Insecta</taxon>
        <taxon>Pterygota</taxon>
        <taxon>Neoptera</taxon>
        <taxon>Endopterygota</taxon>
        <taxon>Lepidoptera</taxon>
        <taxon>Glossata</taxon>
        <taxon>Ditrysia</taxon>
        <taxon>Papilionoidea</taxon>
        <taxon>Papilionidae</taxon>
        <taxon>Papilioninae</taxon>
        <taxon>Papilio</taxon>
    </lineage>
</organism>
<evidence type="ECO:0000313" key="15">
    <source>
        <dbReference type="EMBL" id="KPJ00009.1"/>
    </source>
</evidence>
<evidence type="ECO:0000256" key="7">
    <source>
        <dbReference type="ARBA" id="ARBA00022692"/>
    </source>
</evidence>
<evidence type="ECO:0000256" key="12">
    <source>
        <dbReference type="SAM" id="MobiDB-lite"/>
    </source>
</evidence>
<feature type="compositionally biased region" description="Polar residues" evidence="12">
    <location>
        <begin position="418"/>
        <end position="461"/>
    </location>
</feature>
<keyword evidence="11" id="KW-0206">Cytoskeleton</keyword>
<dbReference type="GO" id="GO:0016012">
    <property type="term" value="C:sarcoglycan complex"/>
    <property type="evidence" value="ECO:0007669"/>
    <property type="project" value="InterPro"/>
</dbReference>
<dbReference type="STRING" id="66420.A0A0N0P9C1"/>
<evidence type="ECO:0000256" key="9">
    <source>
        <dbReference type="ARBA" id="ARBA00023136"/>
    </source>
</evidence>
<keyword evidence="8 13" id="KW-1133">Transmembrane helix</keyword>
<evidence type="ECO:0000256" key="6">
    <source>
        <dbReference type="ARBA" id="ARBA00022490"/>
    </source>
</evidence>
<dbReference type="InterPro" id="IPR006644">
    <property type="entry name" value="Cadg"/>
</dbReference>
<evidence type="ECO:0000256" key="1">
    <source>
        <dbReference type="ARBA" id="ARBA00002860"/>
    </source>
</evidence>
<feature type="compositionally biased region" description="Polar residues" evidence="12">
    <location>
        <begin position="481"/>
        <end position="491"/>
    </location>
</feature>
<sequence length="577" mass="65598">MHPLIRKVHFHFPSFPYEKKGGKGKRTKLGLGEAHSSDETRNCFHFTPVFCVAIITKMRVLLTLSLLTAVVYSQNINNAVETEMFAVPITPNLFNWTYQEFEEQYRFYASLKGKPELPSWLRYVYSSRHHSGFIFGTPPRGTESSIILEVIGLNRQDYETRRVLVVLNIKPKENMARHEVELKIDNLNVEDLLDDHRMTRLKDILRMKLWTESKEDLYPTFLSSAIDLGARLPLKPSDGEGLVVRLGSSIPFSSELKRLREEVRPLSRLPSCPREYKRTTVERLFRDAGFTLDWCSFELYNTIYKPRSTIHLEYLTELPNTSRISSTRVLDRQQWSAPERRALPQRSVARQLVAAVAPPLLLLCVAIAALTAVLCFRYAAMTDPESEYFLENIYHICIDYRKKRAQKTGRVELCRYGTGNTDQTQVNDNNSNKSLGVSPNNSLVRPYSPKSSTNLAGSYNRPQPPPYIGSTNNSLHHRRSGNTTTPSTSGHTPEHNRTLALEESLKLLNEANITGNYDGIPKDPIIDLNDGTEDYVLVKPDFIQSKPDLTGYNSIKPDLDDINVPELAKYGVTGIGM</sequence>
<dbReference type="GO" id="GO:0005856">
    <property type="term" value="C:cytoskeleton"/>
    <property type="evidence" value="ECO:0007669"/>
    <property type="project" value="UniProtKB-SubCell"/>
</dbReference>
<evidence type="ECO:0000256" key="11">
    <source>
        <dbReference type="ARBA" id="ARBA00023212"/>
    </source>
</evidence>
<feature type="region of interest" description="Disordered" evidence="12">
    <location>
        <begin position="418"/>
        <end position="496"/>
    </location>
</feature>
<comment type="similarity">
    <text evidence="4">Belongs to the sarcoglycan alpha/epsilon family.</text>
</comment>
<evidence type="ECO:0000256" key="4">
    <source>
        <dbReference type="ARBA" id="ARBA00007721"/>
    </source>
</evidence>
<dbReference type="InterPro" id="IPR048346">
    <property type="entry name" value="Sarcoglycan_N"/>
</dbReference>
<dbReference type="GO" id="GO:0005509">
    <property type="term" value="F:calcium ion binding"/>
    <property type="evidence" value="ECO:0007669"/>
    <property type="project" value="InterPro"/>
</dbReference>
<keyword evidence="5" id="KW-1003">Cell membrane</keyword>
<evidence type="ECO:0000256" key="10">
    <source>
        <dbReference type="ARBA" id="ARBA00023180"/>
    </source>
</evidence>
<evidence type="ECO:0000256" key="8">
    <source>
        <dbReference type="ARBA" id="ARBA00022989"/>
    </source>
</evidence>
<evidence type="ECO:0000256" key="3">
    <source>
        <dbReference type="ARBA" id="ARBA00004513"/>
    </source>
</evidence>
<evidence type="ECO:0000256" key="5">
    <source>
        <dbReference type="ARBA" id="ARBA00022475"/>
    </source>
</evidence>
<evidence type="ECO:0000259" key="14">
    <source>
        <dbReference type="SMART" id="SM00736"/>
    </source>
</evidence>
<comment type="subcellular location">
    <subcellularLocation>
        <location evidence="3">Cell membrane</location>
        <location evidence="3">Sarcolemma</location>
        <topology evidence="3">Single-pass membrane protein</topology>
    </subcellularLocation>
    <subcellularLocation>
        <location evidence="2">Cytoplasm</location>
        <location evidence="2">Cytoskeleton</location>
    </subcellularLocation>
</comment>
<keyword evidence="7 13" id="KW-0812">Transmembrane</keyword>
<dbReference type="InterPro" id="IPR008908">
    <property type="entry name" value="Sarcoglycan_alpha/epsilon"/>
</dbReference>
<accession>A0A0N0P9C1</accession>
<protein>
    <submittedName>
        <fullName evidence="15">Epsilon-sarcoglycan</fullName>
    </submittedName>
</protein>
<dbReference type="GO" id="GO:0042383">
    <property type="term" value="C:sarcolemma"/>
    <property type="evidence" value="ECO:0007669"/>
    <property type="project" value="UniProtKB-SubCell"/>
</dbReference>
<keyword evidence="6" id="KW-0963">Cytoplasm</keyword>
<dbReference type="SUPFAM" id="SSF49313">
    <property type="entry name" value="Cadherin-like"/>
    <property type="match status" value="1"/>
</dbReference>
<reference evidence="15 16" key="1">
    <citation type="journal article" date="2015" name="Nat. Commun.">
        <title>Outbred genome sequencing and CRISPR/Cas9 gene editing in butterflies.</title>
        <authorList>
            <person name="Li X."/>
            <person name="Fan D."/>
            <person name="Zhang W."/>
            <person name="Liu G."/>
            <person name="Zhang L."/>
            <person name="Zhao L."/>
            <person name="Fang X."/>
            <person name="Chen L."/>
            <person name="Dong Y."/>
            <person name="Chen Y."/>
            <person name="Ding Y."/>
            <person name="Zhao R."/>
            <person name="Feng M."/>
            <person name="Zhu Y."/>
            <person name="Feng Y."/>
            <person name="Jiang X."/>
            <person name="Zhu D."/>
            <person name="Xiang H."/>
            <person name="Feng X."/>
            <person name="Li S."/>
            <person name="Wang J."/>
            <person name="Zhang G."/>
            <person name="Kronforst M.R."/>
            <person name="Wang W."/>
        </authorList>
    </citation>
    <scope>NUCLEOTIDE SEQUENCE [LARGE SCALE GENOMIC DNA]</scope>
    <source>
        <strain evidence="15">Ya'a_city_454_Px</strain>
        <tissue evidence="15">Whole body</tissue>
    </source>
</reference>
<dbReference type="Proteomes" id="UP000053268">
    <property type="component" value="Unassembled WGS sequence"/>
</dbReference>
<keyword evidence="16" id="KW-1185">Reference proteome</keyword>
<name>A0A0N0P9C1_PAPXU</name>
<dbReference type="InterPro" id="IPR048347">
    <property type="entry name" value="Sarcoglycan_C"/>
</dbReference>
<gene>
    <name evidence="15" type="ORF">RR46_00854</name>
</gene>
<keyword evidence="9 13" id="KW-0472">Membrane</keyword>